<comment type="caution">
    <text evidence="5">The sequence shown here is derived from an EMBL/GenBank/DDBJ whole genome shotgun (WGS) entry which is preliminary data.</text>
</comment>
<dbReference type="Pfam" id="PF00004">
    <property type="entry name" value="AAA"/>
    <property type="match status" value="1"/>
</dbReference>
<dbReference type="PANTHER" id="PTHR23075:SF12">
    <property type="entry name" value="AAA+ ATPASE DOMAIN-CONTAINING PROTEIN"/>
    <property type="match status" value="1"/>
</dbReference>
<proteinExistence type="predicted"/>
<protein>
    <submittedName>
        <fullName evidence="5">Atpase family aaa domain-containing protein 3</fullName>
    </submittedName>
</protein>
<dbReference type="InterPro" id="IPR003593">
    <property type="entry name" value="AAA+_ATPase"/>
</dbReference>
<dbReference type="GO" id="GO:0005739">
    <property type="term" value="C:mitochondrion"/>
    <property type="evidence" value="ECO:0007669"/>
    <property type="project" value="TreeGrafter"/>
</dbReference>
<name>W7TIE3_9STRA</name>
<sequence>MYFLPSLYPMRSAAKAAKELDKSTNAREALKLIELQEVSKQREAEARRTEYEAHVKSLEIQRAQKEGEEARKTLDSQTEHEKRRAEYRDQLERKRYVDQLNAEKYRKEEELRKQEEYLAKQEAIKRKTLEYEAELRQQTELARVKAETEGRIKQERQNHDLRVAQARAEAKEYRETVLEGIKLASTELGKGLQEFLTDKERLTSAAVTLSAVALGVYAAKTSTGVAGRYIEARLGKPSLVRDTSRRTALQVLRNPVPSLRRLLTTTKAEDALKGVVLEKGLTERLTRVAISTANTKANGAPFRNLLLHGPPGTGKTLFAKGLAANSGLDYAILTGGDVAPLGKEAVTEIHKVFDWAGTTRKGVLLFVDEADAFLRRRSTEHMSEELRNALNAFLYRTGEASDKFMVVFASNQPEQFDWAINDRIDEMVDFNLPGEEERLEMVTIYLEKYVLNPPSTKARPITVEGIGEEEVKYAAKVTVGFSGREISKLAIAWQAAAYGAREGTATLDKELFLRVLEQHLASKRKKKDWFEASLPGGPEVEGKAWEALVTDGEGPSSK</sequence>
<dbReference type="FunFam" id="3.40.50.300:FF:001717">
    <property type="entry name" value="ATPase family AAA domain-containing protein"/>
    <property type="match status" value="1"/>
</dbReference>
<dbReference type="GO" id="GO:0016887">
    <property type="term" value="F:ATP hydrolysis activity"/>
    <property type="evidence" value="ECO:0007669"/>
    <property type="project" value="InterPro"/>
</dbReference>
<accession>W7TIE3</accession>
<keyword evidence="1" id="KW-0547">Nucleotide-binding</keyword>
<dbReference type="SUPFAM" id="SSF52540">
    <property type="entry name" value="P-loop containing nucleoside triphosphate hydrolases"/>
    <property type="match status" value="1"/>
</dbReference>
<dbReference type="Gene3D" id="3.40.50.300">
    <property type="entry name" value="P-loop containing nucleotide triphosphate hydrolases"/>
    <property type="match status" value="1"/>
</dbReference>
<dbReference type="InterPro" id="IPR021911">
    <property type="entry name" value="ATAD3_N"/>
</dbReference>
<feature type="domain" description="AAA+ ATPase" evidence="4">
    <location>
        <begin position="301"/>
        <end position="434"/>
    </location>
</feature>
<dbReference type="EMBL" id="AZIL01000829">
    <property type="protein sequence ID" value="EWM25862.1"/>
    <property type="molecule type" value="Genomic_DNA"/>
</dbReference>
<evidence type="ECO:0000313" key="6">
    <source>
        <dbReference type="Proteomes" id="UP000019335"/>
    </source>
</evidence>
<feature type="region of interest" description="Disordered" evidence="3">
    <location>
        <begin position="62"/>
        <end position="87"/>
    </location>
</feature>
<reference evidence="5 6" key="1">
    <citation type="journal article" date="2014" name="Mol. Plant">
        <title>Chromosome Scale Genome Assembly and Transcriptome Profiling of Nannochloropsis gaditana in Nitrogen Depletion.</title>
        <authorList>
            <person name="Corteggiani Carpinelli E."/>
            <person name="Telatin A."/>
            <person name="Vitulo N."/>
            <person name="Forcato C."/>
            <person name="D'Angelo M."/>
            <person name="Schiavon R."/>
            <person name="Vezzi A."/>
            <person name="Giacometti G.M."/>
            <person name="Morosinotto T."/>
            <person name="Valle G."/>
        </authorList>
    </citation>
    <scope>NUCLEOTIDE SEQUENCE [LARGE SCALE GENOMIC DNA]</scope>
    <source>
        <strain evidence="5 6">B-31</strain>
    </source>
</reference>
<keyword evidence="6" id="KW-1185">Reference proteome</keyword>
<evidence type="ECO:0000256" key="3">
    <source>
        <dbReference type="SAM" id="MobiDB-lite"/>
    </source>
</evidence>
<dbReference type="Pfam" id="PF12037">
    <property type="entry name" value="ATAD3_N"/>
    <property type="match status" value="1"/>
</dbReference>
<dbReference type="AlphaFoldDB" id="W7TIE3"/>
<dbReference type="InterPro" id="IPR027417">
    <property type="entry name" value="P-loop_NTPase"/>
</dbReference>
<dbReference type="Proteomes" id="UP000019335">
    <property type="component" value="Chromosome 10"/>
</dbReference>
<dbReference type="GO" id="GO:0005524">
    <property type="term" value="F:ATP binding"/>
    <property type="evidence" value="ECO:0007669"/>
    <property type="project" value="UniProtKB-KW"/>
</dbReference>
<evidence type="ECO:0000256" key="1">
    <source>
        <dbReference type="ARBA" id="ARBA00022741"/>
    </source>
</evidence>
<evidence type="ECO:0000259" key="4">
    <source>
        <dbReference type="SMART" id="SM00382"/>
    </source>
</evidence>
<dbReference type="OrthoDB" id="199596at2759"/>
<dbReference type="GO" id="GO:0008270">
    <property type="term" value="F:zinc ion binding"/>
    <property type="evidence" value="ECO:0007669"/>
    <property type="project" value="TreeGrafter"/>
</dbReference>
<evidence type="ECO:0000256" key="2">
    <source>
        <dbReference type="ARBA" id="ARBA00022840"/>
    </source>
</evidence>
<dbReference type="GO" id="GO:0007005">
    <property type="term" value="P:mitochondrion organization"/>
    <property type="evidence" value="ECO:0007669"/>
    <property type="project" value="TreeGrafter"/>
</dbReference>
<dbReference type="InterPro" id="IPR003959">
    <property type="entry name" value="ATPase_AAA_core"/>
</dbReference>
<evidence type="ECO:0000313" key="5">
    <source>
        <dbReference type="EMBL" id="EWM25862.1"/>
    </source>
</evidence>
<gene>
    <name evidence="5" type="ORF">Naga_100054g29</name>
</gene>
<dbReference type="PANTHER" id="PTHR23075">
    <property type="entry name" value="PUTATIVE ATP-ASE"/>
    <property type="match status" value="1"/>
</dbReference>
<keyword evidence="2" id="KW-0067">ATP-binding</keyword>
<dbReference type="SMART" id="SM00382">
    <property type="entry name" value="AAA"/>
    <property type="match status" value="1"/>
</dbReference>
<organism evidence="5 6">
    <name type="scientific">Nannochloropsis gaditana</name>
    <dbReference type="NCBI Taxonomy" id="72520"/>
    <lineage>
        <taxon>Eukaryota</taxon>
        <taxon>Sar</taxon>
        <taxon>Stramenopiles</taxon>
        <taxon>Ochrophyta</taxon>
        <taxon>Eustigmatophyceae</taxon>
        <taxon>Eustigmatales</taxon>
        <taxon>Monodopsidaceae</taxon>
        <taxon>Nannochloropsis</taxon>
    </lineage>
</organism>